<feature type="region of interest" description="Disordered" evidence="14">
    <location>
        <begin position="1"/>
        <end position="35"/>
    </location>
</feature>
<gene>
    <name evidence="16" type="ORF">JTE90_026121</name>
</gene>
<dbReference type="PANTHER" id="PTHR24346">
    <property type="entry name" value="MAP/MICROTUBULE AFFINITY-REGULATING KINASE"/>
    <property type="match status" value="1"/>
</dbReference>
<dbReference type="SMART" id="SM00220">
    <property type="entry name" value="S_TKc"/>
    <property type="match status" value="1"/>
</dbReference>
<keyword evidence="2" id="KW-0217">Developmental protein</keyword>
<evidence type="ECO:0000256" key="10">
    <source>
        <dbReference type="ARBA" id="ARBA00022840"/>
    </source>
</evidence>
<evidence type="ECO:0000256" key="14">
    <source>
        <dbReference type="SAM" id="MobiDB-lite"/>
    </source>
</evidence>
<protein>
    <recommendedName>
        <fullName evidence="15">Protein kinase domain-containing protein</fullName>
    </recommendedName>
</protein>
<dbReference type="GO" id="GO:0005524">
    <property type="term" value="F:ATP binding"/>
    <property type="evidence" value="ECO:0007669"/>
    <property type="project" value="UniProtKB-KW"/>
</dbReference>
<organism evidence="16 17">
    <name type="scientific">Oedothorax gibbosus</name>
    <dbReference type="NCBI Taxonomy" id="931172"/>
    <lineage>
        <taxon>Eukaryota</taxon>
        <taxon>Metazoa</taxon>
        <taxon>Ecdysozoa</taxon>
        <taxon>Arthropoda</taxon>
        <taxon>Chelicerata</taxon>
        <taxon>Arachnida</taxon>
        <taxon>Araneae</taxon>
        <taxon>Araneomorphae</taxon>
        <taxon>Entelegynae</taxon>
        <taxon>Araneoidea</taxon>
        <taxon>Linyphiidae</taxon>
        <taxon>Erigoninae</taxon>
        <taxon>Oedothorax</taxon>
    </lineage>
</organism>
<feature type="compositionally biased region" description="Basic and acidic residues" evidence="14">
    <location>
        <begin position="18"/>
        <end position="35"/>
    </location>
</feature>
<comment type="cofactor">
    <cofactor evidence="1">
        <name>Mg(2+)</name>
        <dbReference type="ChEBI" id="CHEBI:18420"/>
    </cofactor>
</comment>
<dbReference type="Proteomes" id="UP000827092">
    <property type="component" value="Unassembled WGS sequence"/>
</dbReference>
<keyword evidence="4" id="KW-0597">Phosphoprotein</keyword>
<keyword evidence="17" id="KW-1185">Reference proteome</keyword>
<evidence type="ECO:0000256" key="13">
    <source>
        <dbReference type="ARBA" id="ARBA00022871"/>
    </source>
</evidence>
<dbReference type="SUPFAM" id="SSF56112">
    <property type="entry name" value="Protein kinase-like (PK-like)"/>
    <property type="match status" value="1"/>
</dbReference>
<dbReference type="InterPro" id="IPR008271">
    <property type="entry name" value="Ser/Thr_kinase_AS"/>
</dbReference>
<dbReference type="FunFam" id="1.10.510.10:FF:000658">
    <property type="entry name" value="Protein CBG12184"/>
    <property type="match status" value="1"/>
</dbReference>
<dbReference type="GO" id="GO:0000226">
    <property type="term" value="P:microtubule cytoskeleton organization"/>
    <property type="evidence" value="ECO:0007669"/>
    <property type="project" value="TreeGrafter"/>
</dbReference>
<keyword evidence="10" id="KW-0067">ATP-binding</keyword>
<evidence type="ECO:0000256" key="1">
    <source>
        <dbReference type="ARBA" id="ARBA00001946"/>
    </source>
</evidence>
<keyword evidence="7" id="KW-0547">Nucleotide-binding</keyword>
<sequence>MSKIPFDKLVEKRKKSSSHSEENSKASKKSSSEELRDHGFKVGKVLGEGSYCKVRKATYKTQEIAVKVINRAHLSTDFLTKFLPREIEVLSKVKHENIIKVYKIFNYKDRVYIFMELAQNDLLNYVKERDRIPEKEARNLFRQIVSALKYLHSINVAHRDLKCENIMITENKEIKLIDLGFCRKTVNSSGRRILSQTYCGSHAYAAPEVLRGTPYNPMIYDVWSLGCVLYIMVTGRMPFDDSNVRKLVQYQLKKKFKFPRGVELSAEVKILIKSMLEPDVTKRISVDRVENSAWLKLEDSLDPSEDEETKSKESQNSREQ</sequence>
<feature type="region of interest" description="Disordered" evidence="14">
    <location>
        <begin position="297"/>
        <end position="320"/>
    </location>
</feature>
<keyword evidence="3" id="KW-0723">Serine/threonine-protein kinase</keyword>
<keyword evidence="9" id="KW-0221">Differentiation</keyword>
<dbReference type="AlphaFoldDB" id="A0AAV6V139"/>
<accession>A0AAV6V139</accession>
<keyword evidence="5" id="KW-0808">Transferase</keyword>
<keyword evidence="8" id="KW-0418">Kinase</keyword>
<evidence type="ECO:0000259" key="15">
    <source>
        <dbReference type="PROSITE" id="PS50011"/>
    </source>
</evidence>
<dbReference type="GO" id="GO:0000287">
    <property type="term" value="F:magnesium ion binding"/>
    <property type="evidence" value="ECO:0007669"/>
    <property type="project" value="UniProtKB-ARBA"/>
</dbReference>
<dbReference type="PROSITE" id="PS50011">
    <property type="entry name" value="PROTEIN_KINASE_DOM"/>
    <property type="match status" value="1"/>
</dbReference>
<evidence type="ECO:0000256" key="9">
    <source>
        <dbReference type="ARBA" id="ARBA00022782"/>
    </source>
</evidence>
<keyword evidence="12" id="KW-0832">Ubl conjugation</keyword>
<comment type="caution">
    <text evidence="16">The sequence shown here is derived from an EMBL/GenBank/DDBJ whole genome shotgun (WGS) entry which is preliminary data.</text>
</comment>
<evidence type="ECO:0000256" key="8">
    <source>
        <dbReference type="ARBA" id="ARBA00022777"/>
    </source>
</evidence>
<dbReference type="EMBL" id="JAFNEN010000202">
    <property type="protein sequence ID" value="KAG8189818.1"/>
    <property type="molecule type" value="Genomic_DNA"/>
</dbReference>
<dbReference type="PROSITE" id="PS00108">
    <property type="entry name" value="PROTEIN_KINASE_ST"/>
    <property type="match status" value="1"/>
</dbReference>
<dbReference type="Pfam" id="PF00069">
    <property type="entry name" value="Pkinase"/>
    <property type="match status" value="1"/>
</dbReference>
<dbReference type="FunFam" id="3.30.200.20:FF:000042">
    <property type="entry name" value="Aurora kinase A"/>
    <property type="match status" value="1"/>
</dbReference>
<dbReference type="GO" id="GO:0005737">
    <property type="term" value="C:cytoplasm"/>
    <property type="evidence" value="ECO:0007669"/>
    <property type="project" value="TreeGrafter"/>
</dbReference>
<dbReference type="GO" id="GO:0030154">
    <property type="term" value="P:cell differentiation"/>
    <property type="evidence" value="ECO:0007669"/>
    <property type="project" value="UniProtKB-KW"/>
</dbReference>
<dbReference type="GO" id="GO:0035556">
    <property type="term" value="P:intracellular signal transduction"/>
    <property type="evidence" value="ECO:0007669"/>
    <property type="project" value="TreeGrafter"/>
</dbReference>
<feature type="domain" description="Protein kinase" evidence="15">
    <location>
        <begin position="40"/>
        <end position="295"/>
    </location>
</feature>
<keyword evidence="6" id="KW-0479">Metal-binding</keyword>
<evidence type="ECO:0000313" key="16">
    <source>
        <dbReference type="EMBL" id="KAG8189818.1"/>
    </source>
</evidence>
<evidence type="ECO:0000313" key="17">
    <source>
        <dbReference type="Proteomes" id="UP000827092"/>
    </source>
</evidence>
<reference evidence="16 17" key="1">
    <citation type="journal article" date="2022" name="Nat. Ecol. Evol.">
        <title>A masculinizing supergene underlies an exaggerated male reproductive morph in a spider.</title>
        <authorList>
            <person name="Hendrickx F."/>
            <person name="De Corte Z."/>
            <person name="Sonet G."/>
            <person name="Van Belleghem S.M."/>
            <person name="Kostlbacher S."/>
            <person name="Vangestel C."/>
        </authorList>
    </citation>
    <scope>NUCLEOTIDE SEQUENCE [LARGE SCALE GENOMIC DNA]</scope>
    <source>
        <strain evidence="16">W744_W776</strain>
    </source>
</reference>
<feature type="compositionally biased region" description="Basic and acidic residues" evidence="14">
    <location>
        <begin position="1"/>
        <end position="10"/>
    </location>
</feature>
<dbReference type="InterPro" id="IPR000719">
    <property type="entry name" value="Prot_kinase_dom"/>
</dbReference>
<evidence type="ECO:0000256" key="4">
    <source>
        <dbReference type="ARBA" id="ARBA00022553"/>
    </source>
</evidence>
<keyword evidence="11" id="KW-0460">Magnesium</keyword>
<keyword evidence="13" id="KW-0744">Spermatogenesis</keyword>
<evidence type="ECO:0000256" key="3">
    <source>
        <dbReference type="ARBA" id="ARBA00022527"/>
    </source>
</evidence>
<dbReference type="PANTHER" id="PTHR24346:SF102">
    <property type="entry name" value="TESTIS-SPECIFIC SERINE_THREONINE-PROTEIN KINASE 1"/>
    <property type="match status" value="1"/>
</dbReference>
<dbReference type="GO" id="GO:0050321">
    <property type="term" value="F:tau-protein kinase activity"/>
    <property type="evidence" value="ECO:0007669"/>
    <property type="project" value="TreeGrafter"/>
</dbReference>
<evidence type="ECO:0000256" key="7">
    <source>
        <dbReference type="ARBA" id="ARBA00022741"/>
    </source>
</evidence>
<evidence type="ECO:0000256" key="6">
    <source>
        <dbReference type="ARBA" id="ARBA00022723"/>
    </source>
</evidence>
<name>A0AAV6V139_9ARAC</name>
<evidence type="ECO:0000256" key="5">
    <source>
        <dbReference type="ARBA" id="ARBA00022679"/>
    </source>
</evidence>
<dbReference type="PIRSF" id="PIRSF000654">
    <property type="entry name" value="Integrin-linked_kinase"/>
    <property type="match status" value="1"/>
</dbReference>
<dbReference type="InterPro" id="IPR011009">
    <property type="entry name" value="Kinase-like_dom_sf"/>
</dbReference>
<dbReference type="Gene3D" id="1.10.510.10">
    <property type="entry name" value="Transferase(Phosphotransferase) domain 1"/>
    <property type="match status" value="1"/>
</dbReference>
<feature type="compositionally biased region" description="Basic and acidic residues" evidence="14">
    <location>
        <begin position="309"/>
        <end position="320"/>
    </location>
</feature>
<evidence type="ECO:0000256" key="2">
    <source>
        <dbReference type="ARBA" id="ARBA00022473"/>
    </source>
</evidence>
<evidence type="ECO:0000256" key="12">
    <source>
        <dbReference type="ARBA" id="ARBA00022843"/>
    </source>
</evidence>
<dbReference type="GO" id="GO:0007283">
    <property type="term" value="P:spermatogenesis"/>
    <property type="evidence" value="ECO:0007669"/>
    <property type="project" value="UniProtKB-KW"/>
</dbReference>
<proteinExistence type="predicted"/>
<evidence type="ECO:0000256" key="11">
    <source>
        <dbReference type="ARBA" id="ARBA00022842"/>
    </source>
</evidence>